<evidence type="ECO:0000256" key="1">
    <source>
        <dbReference type="SAM" id="MobiDB-lite"/>
    </source>
</evidence>
<organism evidence="2 3">
    <name type="scientific">Scophthalmus maximus</name>
    <name type="common">Turbot</name>
    <name type="synonym">Psetta maxima</name>
    <dbReference type="NCBI Taxonomy" id="52904"/>
    <lineage>
        <taxon>Eukaryota</taxon>
        <taxon>Metazoa</taxon>
        <taxon>Chordata</taxon>
        <taxon>Craniata</taxon>
        <taxon>Vertebrata</taxon>
        <taxon>Euteleostomi</taxon>
        <taxon>Actinopterygii</taxon>
        <taxon>Neopterygii</taxon>
        <taxon>Teleostei</taxon>
        <taxon>Neoteleostei</taxon>
        <taxon>Acanthomorphata</taxon>
        <taxon>Carangaria</taxon>
        <taxon>Pleuronectiformes</taxon>
        <taxon>Pleuronectoidei</taxon>
        <taxon>Scophthalmidae</taxon>
        <taxon>Scophthalmus</taxon>
    </lineage>
</organism>
<dbReference type="EMBL" id="VEVO01000007">
    <property type="protein sequence ID" value="KAF0039572.1"/>
    <property type="molecule type" value="Genomic_DNA"/>
</dbReference>
<gene>
    <name evidence="2" type="ORF">F2P81_007807</name>
</gene>
<evidence type="ECO:0000313" key="2">
    <source>
        <dbReference type="EMBL" id="KAF0039572.1"/>
    </source>
</evidence>
<sequence>MKRQEEKKKKKKKSQLAARCSAPDSGAQNVHVDIRSIKKKKLRKPVSDFKWRKDVRAATERGYCVTPLRYINKDHVTPQRDSPLDDGTAFRPVVKHKDAEFHNRSPATKTDGVF</sequence>
<feature type="region of interest" description="Disordered" evidence="1">
    <location>
        <begin position="1"/>
        <end position="32"/>
    </location>
</feature>
<dbReference type="AlphaFoldDB" id="A0A6A4TBI5"/>
<reference evidence="2 3" key="1">
    <citation type="submission" date="2019-06" db="EMBL/GenBank/DDBJ databases">
        <title>Draft genomes of female and male turbot (Scophthalmus maximus).</title>
        <authorList>
            <person name="Xu H."/>
            <person name="Xu X.-W."/>
            <person name="Shao C."/>
            <person name="Chen S."/>
        </authorList>
    </citation>
    <scope>NUCLEOTIDE SEQUENCE [LARGE SCALE GENOMIC DNA]</scope>
    <source>
        <strain evidence="2">Ysfricsl-2016a</strain>
        <tissue evidence="2">Blood</tissue>
    </source>
</reference>
<accession>A0A6A4TBI5</accession>
<comment type="caution">
    <text evidence="2">The sequence shown here is derived from an EMBL/GenBank/DDBJ whole genome shotgun (WGS) entry which is preliminary data.</text>
</comment>
<protein>
    <submittedName>
        <fullName evidence="2">Uncharacterized protein</fullName>
    </submittedName>
</protein>
<proteinExistence type="predicted"/>
<dbReference type="Proteomes" id="UP000438429">
    <property type="component" value="Unassembled WGS sequence"/>
</dbReference>
<evidence type="ECO:0000313" key="3">
    <source>
        <dbReference type="Proteomes" id="UP000438429"/>
    </source>
</evidence>
<name>A0A6A4TBI5_SCOMX</name>